<reference evidence="1" key="1">
    <citation type="submission" date="2020-05" db="EMBL/GenBank/DDBJ databases">
        <title>Phylogenomic resolution of chytrid fungi.</title>
        <authorList>
            <person name="Stajich J.E."/>
            <person name="Amses K."/>
            <person name="Simmons R."/>
            <person name="Seto K."/>
            <person name="Myers J."/>
            <person name="Bonds A."/>
            <person name="Quandt C.A."/>
            <person name="Barry K."/>
            <person name="Liu P."/>
            <person name="Grigoriev I."/>
            <person name="Longcore J.E."/>
            <person name="James T.Y."/>
        </authorList>
    </citation>
    <scope>NUCLEOTIDE SEQUENCE</scope>
    <source>
        <strain evidence="1">JEL0513</strain>
    </source>
</reference>
<dbReference type="Proteomes" id="UP001211907">
    <property type="component" value="Unassembled WGS sequence"/>
</dbReference>
<accession>A0AAD5XIQ2</accession>
<protein>
    <submittedName>
        <fullName evidence="1">Uncharacterized protein</fullName>
    </submittedName>
</protein>
<comment type="caution">
    <text evidence="1">The sequence shown here is derived from an EMBL/GenBank/DDBJ whole genome shotgun (WGS) entry which is preliminary data.</text>
</comment>
<evidence type="ECO:0000313" key="2">
    <source>
        <dbReference type="Proteomes" id="UP001211907"/>
    </source>
</evidence>
<name>A0AAD5XIQ2_9FUNG</name>
<keyword evidence="2" id="KW-1185">Reference proteome</keyword>
<dbReference type="EMBL" id="JADGJH010000607">
    <property type="protein sequence ID" value="KAJ3125469.1"/>
    <property type="molecule type" value="Genomic_DNA"/>
</dbReference>
<sequence>MERLKKGTFNVVQFAKYGKWNYSKKEEARNTIDALYTFALKAREAVKDKVKKAFIKSGLKNMYSLVTDESPSSEWNTYWSEKKDRELETEERLRRKRKIISLVNEEVIQVANEQQAKLRKVASKKIGLIPQVPQILHASAFSVPIPLQNVSDCVGAKKEEYTSFIIDFNSDGCLSQISFDVFSDYTDYIQSMWSKYLSTSISEYTKSVFAPLKSMSVDLWESYFKDLVEPNSEIEQKVKAVIKSTIPALYDF</sequence>
<proteinExistence type="predicted"/>
<evidence type="ECO:0000313" key="1">
    <source>
        <dbReference type="EMBL" id="KAJ3125469.1"/>
    </source>
</evidence>
<gene>
    <name evidence="1" type="ORF">HK100_010776</name>
</gene>
<organism evidence="1 2">
    <name type="scientific">Physocladia obscura</name>
    <dbReference type="NCBI Taxonomy" id="109957"/>
    <lineage>
        <taxon>Eukaryota</taxon>
        <taxon>Fungi</taxon>
        <taxon>Fungi incertae sedis</taxon>
        <taxon>Chytridiomycota</taxon>
        <taxon>Chytridiomycota incertae sedis</taxon>
        <taxon>Chytridiomycetes</taxon>
        <taxon>Chytridiales</taxon>
        <taxon>Chytriomycetaceae</taxon>
        <taxon>Physocladia</taxon>
    </lineage>
</organism>
<dbReference type="AlphaFoldDB" id="A0AAD5XIQ2"/>